<feature type="compositionally biased region" description="Polar residues" evidence="5">
    <location>
        <begin position="1355"/>
        <end position="1365"/>
    </location>
</feature>
<dbReference type="Gene3D" id="1.10.220.20">
    <property type="match status" value="1"/>
</dbReference>
<evidence type="ECO:0000256" key="4">
    <source>
        <dbReference type="ARBA" id="ARBA00023034"/>
    </source>
</evidence>
<dbReference type="Proteomes" id="UP000055024">
    <property type="component" value="Unassembled WGS sequence"/>
</dbReference>
<dbReference type="InterPro" id="IPR023394">
    <property type="entry name" value="Sec7_C_sf"/>
</dbReference>
<dbReference type="GO" id="GO:0016197">
    <property type="term" value="P:endosomal transport"/>
    <property type="evidence" value="ECO:0007669"/>
    <property type="project" value="UniProtKB-ARBA"/>
</dbReference>
<dbReference type="SMART" id="SM00222">
    <property type="entry name" value="Sec7"/>
    <property type="match status" value="1"/>
</dbReference>
<dbReference type="GO" id="GO:0005085">
    <property type="term" value="F:guanyl-nucleotide exchange factor activity"/>
    <property type="evidence" value="ECO:0007669"/>
    <property type="project" value="InterPro"/>
</dbReference>
<feature type="compositionally biased region" description="Basic and acidic residues" evidence="5">
    <location>
        <begin position="1457"/>
        <end position="1469"/>
    </location>
</feature>
<dbReference type="Pfam" id="PF01369">
    <property type="entry name" value="Sec7"/>
    <property type="match status" value="1"/>
</dbReference>
<keyword evidence="8" id="KW-1185">Reference proteome</keyword>
<feature type="compositionally biased region" description="Low complexity" evidence="5">
    <location>
        <begin position="1771"/>
        <end position="1781"/>
    </location>
</feature>
<name>A0A0V1I048_9BILA</name>
<protein>
    <submittedName>
        <fullName evidence="7">Golgi-specific brefeldin A-resistance guanine nucleotide exchange factor 1</fullName>
    </submittedName>
</protein>
<accession>A0A0V1I048</accession>
<feature type="region of interest" description="Disordered" evidence="5">
    <location>
        <begin position="1585"/>
        <end position="1608"/>
    </location>
</feature>
<evidence type="ECO:0000256" key="1">
    <source>
        <dbReference type="ARBA" id="ARBA00004222"/>
    </source>
</evidence>
<dbReference type="InterPro" id="IPR056604">
    <property type="entry name" value="GBF1-like_TPR"/>
</dbReference>
<dbReference type="Pfam" id="PF23325">
    <property type="entry name" value="TPR_28"/>
    <property type="match status" value="2"/>
</dbReference>
<feature type="region of interest" description="Disordered" evidence="5">
    <location>
        <begin position="1345"/>
        <end position="1365"/>
    </location>
</feature>
<dbReference type="SUPFAM" id="SSF48425">
    <property type="entry name" value="Sec7 domain"/>
    <property type="match status" value="1"/>
</dbReference>
<dbReference type="PANTHER" id="PTHR10663:SF388">
    <property type="entry name" value="GOLGI-SPECIFIC BREFELDIN A-RESISTANCE GUANINE NUCLEOTIDE EXCHANGE FACTOR 1"/>
    <property type="match status" value="1"/>
</dbReference>
<feature type="region of interest" description="Disordered" evidence="5">
    <location>
        <begin position="245"/>
        <end position="316"/>
    </location>
</feature>
<dbReference type="InterPro" id="IPR016024">
    <property type="entry name" value="ARM-type_fold"/>
</dbReference>
<feature type="region of interest" description="Disordered" evidence="5">
    <location>
        <begin position="1436"/>
        <end position="1469"/>
    </location>
</feature>
<sequence length="1887" mass="206773">LNAVVATLRRSQRLLGGVPQGQDPLLRSFFDLREVLSSVQSLADVAPSVFVAPFLDVIRSDHTGGTATEQALVSVDKFLSYGLFDPACITAASAVQQIAEAVTRARFVGTDPSFDEVVILRILQVLRALLLSPAGALLTDETVCEMLQSCFRICFEEGLSQLLRKAAESCLKDMVQLIFTRLADFREDPRHPYVRRLQTRASSKDETFSSRRRLKRRRKHFAAVVSSEPSLAAVEQAEHCPLGLEVLVDPGSGGSRSPPAGPSDQSKLQADSVVESSNTGNQPEVALAEQPAKLDPETLGADDTGAETVDPSPSTGPYGLPCSRELFRFLIALCNPWEQQQNDQMIELGLNLLTVALEVGVDQLWKFSLMLPLVQNDLCRHLISLLQATKVSLLSSALRVGFLLFESLRCHLKLQLEMYLCKLMELATAAEVLPTPTSATAQSGPALSSRTSTLSNTVRLELRELALEALVQLWRVPGLITELYLNYDCDLYCSDLFEELTKLLSKNAFPVTGLTNAHILSLDALLTVVDTIELNCHLRMINYRRHSSSSSDTGGDATAAAAAAAPAIPCPFDSLCQAATSSGSRPATVYALPAVCGYSVGFAVSSGSSSTAFTGQRRSDEENVTAANAELLCAVVPHAQTEIPSHEELLRLKMKKRILTNASDLFNQHPSKGIEFLQENGLLSMPYSPNEVVRWLRENPRLNKRKIAEFIVNRKNRPVLDAFVKSFDFRKLRIDESLREFLESFRLPGEAAEISTIIEYYADHWHKSNGTPFASTDAAFTLAYAVIMLNVDQHNPQAKRQQQPMSLDQFVKNLNGVNGGDNFDRTMLEKIYHAVRNEEIVMPEEQCGLVRENYVWDVLLRRGAGAQGRFLRAPGHGGGLYDRELFALVWGPTVAALSFVFDKTDSEPLIGRVIGGFRKSAAVAAHFGLCDVFDNLTISLCKFSCLLTPARTADGADQLCATLAESAKAQAAARALFDLVHAHGDILREGWRSVFECLLNCYHAELLPAGLTDCEDFADSRGYVSISRPLPRAQKQDSSASGLLSSLYSYLGGSASGGDSRDADAHGARQRNEWRQRGSALLVDCRVDQTLVDSKYLSSQALSELVKALLLASAAALQDDDAAAIGRRRRLSDVDERSLVFLTETMVSVAVHNRDRIAPFWRTLHAHLFSLIADHTDRRFLVERAVVGWLRLANRLLPRQDVGDQVLDALPALGAASQATVPAIARQLAHGLHQLLRANAAYVRLARHWDALFALLELVGAGAFVGQLDTAGDVREEAFDQQQQQQAFSTTVREAAQQPKQHDRGYTSDSELYTAATTIGSRKLPVGSVGDLHSRAGSGEWTFVDKQQQQQQQQANGPTEPSNNNKQLLATRLLLRSGLRWHDPDAYVKCCETLTWLVRDAGHVSVENLQPCIRCVRTFVEAGLNGGLHYTNPIATASNNNNSTTLSSTHSRSSLSGKDRNGSSNGEDKKKTMLESCDLASTYLQLSLQLLDLTYLIFVKVAPLFDTPGAPTTTLWTRFWQPLLQALARLCCDRRRVVRTTAMTFLQRAMLVPELKQITGHDWESCFYWVLFPLLSALLSADQQSSVPRSTPTHHHHNNNNNNEDDNDDAAAAAVGMDETRVRALTMTSKVFLQHLMPLSTLDSFVDLWLDILDFMEQYLQLENNDLVESVPESVKNMLLVMHTAGLFDSVPSLLDRTRHKLNASFPDLAHAIDTQTCVVDQATAAAQPAPAHSANSSNNNNNDDDISLEEVVVVTDPQPCAEAIFFSSTSTSPSSVLQSPSKPPPLSSSSSSSSSSSPPPQLQPQPPLPSLLPQQQQQQQQQCSVLLALNNTSAVSVTSQVILHPPVDITTVAPQPSSAVRNDHHHHSTAELTVDHNSTTDSSPVN</sequence>
<dbReference type="PROSITE" id="PS50190">
    <property type="entry name" value="SEC7"/>
    <property type="match status" value="1"/>
</dbReference>
<dbReference type="InterPro" id="IPR032691">
    <property type="entry name" value="Mon2/Sec7/BIG1-like_HUS"/>
</dbReference>
<feature type="compositionally biased region" description="Low complexity" evidence="5">
    <location>
        <begin position="1788"/>
        <end position="1797"/>
    </location>
</feature>
<dbReference type="GO" id="GO:0005794">
    <property type="term" value="C:Golgi apparatus"/>
    <property type="evidence" value="ECO:0007669"/>
    <property type="project" value="UniProtKB-SubCell"/>
</dbReference>
<dbReference type="OrthoDB" id="10258608at2759"/>
<dbReference type="SUPFAM" id="SSF48371">
    <property type="entry name" value="ARM repeat"/>
    <property type="match status" value="1"/>
</dbReference>
<organism evidence="7 8">
    <name type="scientific">Trichinella zimbabwensis</name>
    <dbReference type="NCBI Taxonomy" id="268475"/>
    <lineage>
        <taxon>Eukaryota</taxon>
        <taxon>Metazoa</taxon>
        <taxon>Ecdysozoa</taxon>
        <taxon>Nematoda</taxon>
        <taxon>Enoplea</taxon>
        <taxon>Dorylaimia</taxon>
        <taxon>Trichinellida</taxon>
        <taxon>Trichinellidae</taxon>
        <taxon>Trichinella</taxon>
    </lineage>
</organism>
<evidence type="ECO:0000313" key="8">
    <source>
        <dbReference type="Proteomes" id="UP000055024"/>
    </source>
</evidence>
<dbReference type="GO" id="GO:0010256">
    <property type="term" value="P:endomembrane system organization"/>
    <property type="evidence" value="ECO:0007669"/>
    <property type="project" value="UniProtKB-ARBA"/>
</dbReference>
<comment type="subcellular location">
    <subcellularLocation>
        <location evidence="2">Endoplasmic reticulum-Golgi intermediate compartment</location>
    </subcellularLocation>
    <subcellularLocation>
        <location evidence="1">Golgi apparatus</location>
        <location evidence="1">cis-Golgi network</location>
    </subcellularLocation>
</comment>
<dbReference type="CDD" id="cd00171">
    <property type="entry name" value="Sec7"/>
    <property type="match status" value="1"/>
</dbReference>
<feature type="compositionally biased region" description="Polar residues" evidence="5">
    <location>
        <begin position="264"/>
        <end position="282"/>
    </location>
</feature>
<dbReference type="Pfam" id="PF12783">
    <property type="entry name" value="Sec7-like_HUS"/>
    <property type="match status" value="1"/>
</dbReference>
<gene>
    <name evidence="7" type="primary">GBF1</name>
    <name evidence="7" type="ORF">T11_5451</name>
</gene>
<dbReference type="InterPro" id="IPR035999">
    <property type="entry name" value="Sec7_dom_sf"/>
</dbReference>
<feature type="non-terminal residue" evidence="7">
    <location>
        <position position="1"/>
    </location>
</feature>
<proteinExistence type="predicted"/>
<dbReference type="InterPro" id="IPR000904">
    <property type="entry name" value="Sec7_dom"/>
</dbReference>
<evidence type="ECO:0000259" key="6">
    <source>
        <dbReference type="PROSITE" id="PS50190"/>
    </source>
</evidence>
<dbReference type="EMBL" id="JYDP01000013">
    <property type="protein sequence ID" value="KRZ16119.1"/>
    <property type="molecule type" value="Genomic_DNA"/>
</dbReference>
<evidence type="ECO:0000313" key="7">
    <source>
        <dbReference type="EMBL" id="KRZ16118.1"/>
    </source>
</evidence>
<dbReference type="GO" id="GO:0032012">
    <property type="term" value="P:regulation of ARF protein signal transduction"/>
    <property type="evidence" value="ECO:0007669"/>
    <property type="project" value="InterPro"/>
</dbReference>
<evidence type="ECO:0000256" key="5">
    <source>
        <dbReference type="SAM" id="MobiDB-lite"/>
    </source>
</evidence>
<feature type="region of interest" description="Disordered" evidence="5">
    <location>
        <begin position="1854"/>
        <end position="1887"/>
    </location>
</feature>
<feature type="region of interest" description="Disordered" evidence="5">
    <location>
        <begin position="1771"/>
        <end position="1818"/>
    </location>
</feature>
<feature type="compositionally biased region" description="Low complexity" evidence="5">
    <location>
        <begin position="1436"/>
        <end position="1456"/>
    </location>
</feature>
<dbReference type="PANTHER" id="PTHR10663">
    <property type="entry name" value="GUANYL-NUCLEOTIDE EXCHANGE FACTOR"/>
    <property type="match status" value="1"/>
</dbReference>
<feature type="compositionally biased region" description="Polar residues" evidence="5">
    <location>
        <begin position="1876"/>
        <end position="1887"/>
    </location>
</feature>
<feature type="domain" description="SEC7" evidence="6">
    <location>
        <begin position="648"/>
        <end position="838"/>
    </location>
</feature>
<feature type="compositionally biased region" description="Pro residues" evidence="5">
    <location>
        <begin position="1798"/>
        <end position="1811"/>
    </location>
</feature>
<evidence type="ECO:0000256" key="2">
    <source>
        <dbReference type="ARBA" id="ARBA00004399"/>
    </source>
</evidence>
<reference evidence="7 8" key="1">
    <citation type="submission" date="2015-01" db="EMBL/GenBank/DDBJ databases">
        <title>Evolution of Trichinella species and genotypes.</title>
        <authorList>
            <person name="Korhonen P.K."/>
            <person name="Edoardo P."/>
            <person name="Giuseppe L.R."/>
            <person name="Gasser R.B."/>
        </authorList>
    </citation>
    <scope>NUCLEOTIDE SEQUENCE [LARGE SCALE GENOMIC DNA]</scope>
    <source>
        <strain evidence="7">ISS1029</strain>
    </source>
</reference>
<dbReference type="Gene3D" id="1.10.1000.11">
    <property type="entry name" value="Arf Nucleotide-binding Site Opener,domain 2"/>
    <property type="match status" value="1"/>
</dbReference>
<dbReference type="GO" id="GO:0005793">
    <property type="term" value="C:endoplasmic reticulum-Golgi intermediate compartment"/>
    <property type="evidence" value="ECO:0007669"/>
    <property type="project" value="UniProtKB-SubCell"/>
</dbReference>
<dbReference type="FunFam" id="1.10.1000.11:FF:000007">
    <property type="entry name" value="Golgi-specific brefeldin A-resistance guanine nucleotide exchange factor 1"/>
    <property type="match status" value="1"/>
</dbReference>
<comment type="caution">
    <text evidence="7">The sequence shown here is derived from an EMBL/GenBank/DDBJ whole genome shotgun (WGS) entry which is preliminary data.</text>
</comment>
<keyword evidence="4" id="KW-0333">Golgi apparatus</keyword>
<keyword evidence="3" id="KW-0813">Transport</keyword>
<dbReference type="STRING" id="268475.A0A0V1I048"/>
<evidence type="ECO:0000256" key="3">
    <source>
        <dbReference type="ARBA" id="ARBA00022448"/>
    </source>
</evidence>
<dbReference type="EMBL" id="JYDP01000013">
    <property type="protein sequence ID" value="KRZ16118.1"/>
    <property type="molecule type" value="Genomic_DNA"/>
</dbReference>